<evidence type="ECO:0000259" key="2">
    <source>
        <dbReference type="Pfam" id="PF07687"/>
    </source>
</evidence>
<name>A0ABS2D3X2_9SPHN</name>
<keyword evidence="1" id="KW-0378">Hydrolase</keyword>
<dbReference type="PANTHER" id="PTHR11014:SF63">
    <property type="entry name" value="METALLOPEPTIDASE, PUTATIVE (AFU_ORTHOLOGUE AFUA_6G09600)-RELATED"/>
    <property type="match status" value="1"/>
</dbReference>
<sequence>MSLDEMAADWRGAADSVFDEVVTLRRAIHADPEIGLQCPRTSARIKAALAGLPLEFREGTSTTGFVAILRGGGIDRTGGNGRTVLLRGDMDALPMQEETGLDFASGVPGAMHACGHDSHTAMLVGAAKALCARRDVLPGTVVFMFQPGEEGHHGARFMIEDGLLADPAPDAAFALHISPNHASGVVTTRTGTVMASADTLHARIVGRGGHAAMPQGGLDPIPVACEIVTALQVYIGRQVSVSDPAVLSITKITAGTAHNVIPGEATLLGTLRTLSEATRVQCHAAFVRIVENIAAAHGAVGEAWIDTGYPVTVNDVRAAVLMRESAVEQLGEDGFEPMIHPIMGAEDFSYVLQAVPGAFAFIGAAPVGSDPATNPPLHNTRMTIDEAVMAKGVALHCAVATRFLERGFEAG</sequence>
<keyword evidence="4" id="KW-1185">Reference proteome</keyword>
<protein>
    <submittedName>
        <fullName evidence="3">Amidohydrolase</fullName>
    </submittedName>
</protein>
<dbReference type="NCBIfam" id="TIGR01891">
    <property type="entry name" value="amidohydrolases"/>
    <property type="match status" value="1"/>
</dbReference>
<comment type="caution">
    <text evidence="3">The sequence shown here is derived from an EMBL/GenBank/DDBJ whole genome shotgun (WGS) entry which is preliminary data.</text>
</comment>
<dbReference type="InterPro" id="IPR002933">
    <property type="entry name" value="Peptidase_M20"/>
</dbReference>
<organism evidence="3 4">
    <name type="scientific">Sphingomonas longa</name>
    <dbReference type="NCBI Taxonomy" id="2778730"/>
    <lineage>
        <taxon>Bacteria</taxon>
        <taxon>Pseudomonadati</taxon>
        <taxon>Pseudomonadota</taxon>
        <taxon>Alphaproteobacteria</taxon>
        <taxon>Sphingomonadales</taxon>
        <taxon>Sphingomonadaceae</taxon>
        <taxon>Sphingomonas</taxon>
    </lineage>
</organism>
<dbReference type="EMBL" id="JAFEMC010000001">
    <property type="protein sequence ID" value="MBM6575610.1"/>
    <property type="molecule type" value="Genomic_DNA"/>
</dbReference>
<dbReference type="InterPro" id="IPR011650">
    <property type="entry name" value="Peptidase_M20_dimer"/>
</dbReference>
<dbReference type="Pfam" id="PF01546">
    <property type="entry name" value="Peptidase_M20"/>
    <property type="match status" value="1"/>
</dbReference>
<dbReference type="RefSeq" id="WP_204195368.1">
    <property type="nucleotide sequence ID" value="NZ_JAFEMC010000001.1"/>
</dbReference>
<dbReference type="InterPro" id="IPR036264">
    <property type="entry name" value="Bact_exopeptidase_dim_dom"/>
</dbReference>
<reference evidence="3 4" key="1">
    <citation type="submission" date="2020-12" db="EMBL/GenBank/DDBJ databases">
        <title>Sphingomonas sp.</title>
        <authorList>
            <person name="Kim M.K."/>
        </authorList>
    </citation>
    <scope>NUCLEOTIDE SEQUENCE [LARGE SCALE GENOMIC DNA]</scope>
    <source>
        <strain evidence="3 4">BT552</strain>
    </source>
</reference>
<feature type="domain" description="Peptidase M20 dimerisation" evidence="2">
    <location>
        <begin position="199"/>
        <end position="295"/>
    </location>
</feature>
<evidence type="ECO:0000256" key="1">
    <source>
        <dbReference type="ARBA" id="ARBA00022801"/>
    </source>
</evidence>
<proteinExistence type="predicted"/>
<dbReference type="Gene3D" id="3.40.630.10">
    <property type="entry name" value="Zn peptidases"/>
    <property type="match status" value="1"/>
</dbReference>
<accession>A0ABS2D3X2</accession>
<dbReference type="InterPro" id="IPR017439">
    <property type="entry name" value="Amidohydrolase"/>
</dbReference>
<dbReference type="SUPFAM" id="SSF53187">
    <property type="entry name" value="Zn-dependent exopeptidases"/>
    <property type="match status" value="1"/>
</dbReference>
<gene>
    <name evidence="3" type="ORF">ILT43_04445</name>
</gene>
<dbReference type="Gene3D" id="3.30.70.360">
    <property type="match status" value="1"/>
</dbReference>
<dbReference type="Proteomes" id="UP000763641">
    <property type="component" value="Unassembled WGS sequence"/>
</dbReference>
<evidence type="ECO:0000313" key="3">
    <source>
        <dbReference type="EMBL" id="MBM6575610.1"/>
    </source>
</evidence>
<dbReference type="PANTHER" id="PTHR11014">
    <property type="entry name" value="PEPTIDASE M20 FAMILY MEMBER"/>
    <property type="match status" value="1"/>
</dbReference>
<dbReference type="Pfam" id="PF07687">
    <property type="entry name" value="M20_dimer"/>
    <property type="match status" value="1"/>
</dbReference>
<dbReference type="CDD" id="cd03886">
    <property type="entry name" value="M20_Acy1"/>
    <property type="match status" value="1"/>
</dbReference>
<dbReference type="SUPFAM" id="SSF55031">
    <property type="entry name" value="Bacterial exopeptidase dimerisation domain"/>
    <property type="match status" value="1"/>
</dbReference>
<evidence type="ECO:0000313" key="4">
    <source>
        <dbReference type="Proteomes" id="UP000763641"/>
    </source>
</evidence>
<dbReference type="PIRSF" id="PIRSF005962">
    <property type="entry name" value="Pept_M20D_amidohydro"/>
    <property type="match status" value="1"/>
</dbReference>